<dbReference type="InterPro" id="IPR011010">
    <property type="entry name" value="DNA_brk_join_enz"/>
</dbReference>
<evidence type="ECO:0000313" key="6">
    <source>
        <dbReference type="EMBL" id="TYK35623.1"/>
    </source>
</evidence>
<dbReference type="InterPro" id="IPR044068">
    <property type="entry name" value="CB"/>
</dbReference>
<dbReference type="PANTHER" id="PTHR30349:SF64">
    <property type="entry name" value="PROPHAGE INTEGRASE INTD-RELATED"/>
    <property type="match status" value="1"/>
</dbReference>
<protein>
    <submittedName>
        <fullName evidence="6">Site-specific integrase</fullName>
    </submittedName>
</protein>
<dbReference type="PANTHER" id="PTHR30349">
    <property type="entry name" value="PHAGE INTEGRASE-RELATED"/>
    <property type="match status" value="1"/>
</dbReference>
<dbReference type="Gene3D" id="1.10.150.130">
    <property type="match status" value="1"/>
</dbReference>
<keyword evidence="2 4" id="KW-0238">DNA-binding</keyword>
<dbReference type="GO" id="GO:0006310">
    <property type="term" value="P:DNA recombination"/>
    <property type="evidence" value="ECO:0007669"/>
    <property type="project" value="UniProtKB-KW"/>
</dbReference>
<dbReference type="Proteomes" id="UP000324383">
    <property type="component" value="Unassembled WGS sequence"/>
</dbReference>
<organism evidence="6 7">
    <name type="scientific">Bacteroides pyogenes</name>
    <dbReference type="NCBI Taxonomy" id="310300"/>
    <lineage>
        <taxon>Bacteria</taxon>
        <taxon>Pseudomonadati</taxon>
        <taxon>Bacteroidota</taxon>
        <taxon>Bacteroidia</taxon>
        <taxon>Bacteroidales</taxon>
        <taxon>Bacteroidaceae</taxon>
        <taxon>Bacteroides</taxon>
    </lineage>
</organism>
<dbReference type="EMBL" id="VKLW01000001">
    <property type="protein sequence ID" value="TYK35623.1"/>
    <property type="molecule type" value="Genomic_DNA"/>
</dbReference>
<reference evidence="6 7" key="1">
    <citation type="submission" date="2019-07" db="EMBL/GenBank/DDBJ databases">
        <title>Draft Genome Sequences of Bacteroides pyogenes Strains Isolated from the Uterus Holstein Dairy Cows with Metritis.</title>
        <authorList>
            <person name="Cunha F."/>
            <person name="Galvao K.N."/>
            <person name="Jeon S.J."/>
            <person name="Jeong K.C."/>
        </authorList>
    </citation>
    <scope>NUCLEOTIDE SEQUENCE [LARGE SCALE GENOMIC DNA]</scope>
    <source>
        <strain evidence="6 7">KG-31</strain>
    </source>
</reference>
<evidence type="ECO:0000313" key="7">
    <source>
        <dbReference type="Proteomes" id="UP000324383"/>
    </source>
</evidence>
<dbReference type="RefSeq" id="WP_148730108.1">
    <property type="nucleotide sequence ID" value="NZ_VKLW01000001.1"/>
</dbReference>
<proteinExistence type="predicted"/>
<accession>A0A5D3EHW4</accession>
<dbReference type="InterPro" id="IPR050090">
    <property type="entry name" value="Tyrosine_recombinase_XerCD"/>
</dbReference>
<dbReference type="InterPro" id="IPR010998">
    <property type="entry name" value="Integrase_recombinase_N"/>
</dbReference>
<feature type="domain" description="Core-binding (CB)" evidence="5">
    <location>
        <begin position="109"/>
        <end position="196"/>
    </location>
</feature>
<keyword evidence="3" id="KW-0233">DNA recombination</keyword>
<dbReference type="PROSITE" id="PS51900">
    <property type="entry name" value="CB"/>
    <property type="match status" value="1"/>
</dbReference>
<dbReference type="InterPro" id="IPR013762">
    <property type="entry name" value="Integrase-like_cat_sf"/>
</dbReference>
<dbReference type="AlphaFoldDB" id="A0A5D3EHW4"/>
<evidence type="ECO:0000259" key="5">
    <source>
        <dbReference type="PROSITE" id="PS51900"/>
    </source>
</evidence>
<name>A0A5D3EHW4_9BACE</name>
<sequence length="416" mass="48460">MATFKPVIFTGGKHLKQDGTTNIKIRIYHKGSSQYIPTEYYVKPCMMGDDGNIISSSSDCDSLNYELTDLIQKYRGAYIRLGASRTLRMECQELKEEIIKNVNPESECIDFVAFAREIIAKTVKRKTAIWYESSLNSFIRFYGSDKIDVKDVRSKKLEEWMAYLAERKVNNSEKNIEPGTISNYMRGIRALYNMAKRHYNNDDFDIIKIPGNPFSRVHIPEYRRKRKNLKIEDIVRISRSKFDRERTNMARDIFMVQFYLMGINLNDLFNIKRESYGRIEYERSKVNTVRDNAKVMLSIRIEPECRAILNKYTNGVFLSSIHDRYSNYDNFLKAVNKELKVISTELNLGVPLSTNWARHSWASIARNKVGISKADIDFCLGHVSHDYKMADIYIETDYSICDKANRAVLDLMKKIS</sequence>
<dbReference type="Pfam" id="PF13102">
    <property type="entry name" value="Phage_int_SAM_5"/>
    <property type="match status" value="1"/>
</dbReference>
<dbReference type="SUPFAM" id="SSF56349">
    <property type="entry name" value="DNA breaking-rejoining enzymes"/>
    <property type="match status" value="1"/>
</dbReference>
<evidence type="ECO:0000256" key="2">
    <source>
        <dbReference type="ARBA" id="ARBA00023125"/>
    </source>
</evidence>
<evidence type="ECO:0000256" key="4">
    <source>
        <dbReference type="PROSITE-ProRule" id="PRU01248"/>
    </source>
</evidence>
<dbReference type="GO" id="GO:0003677">
    <property type="term" value="F:DNA binding"/>
    <property type="evidence" value="ECO:0007669"/>
    <property type="project" value="UniProtKB-UniRule"/>
</dbReference>
<dbReference type="Gene3D" id="1.10.443.10">
    <property type="entry name" value="Intergrase catalytic core"/>
    <property type="match status" value="1"/>
</dbReference>
<evidence type="ECO:0000256" key="1">
    <source>
        <dbReference type="ARBA" id="ARBA00022908"/>
    </source>
</evidence>
<evidence type="ECO:0000256" key="3">
    <source>
        <dbReference type="ARBA" id="ARBA00023172"/>
    </source>
</evidence>
<comment type="caution">
    <text evidence="6">The sequence shown here is derived from an EMBL/GenBank/DDBJ whole genome shotgun (WGS) entry which is preliminary data.</text>
</comment>
<dbReference type="GO" id="GO:0015074">
    <property type="term" value="P:DNA integration"/>
    <property type="evidence" value="ECO:0007669"/>
    <property type="project" value="UniProtKB-KW"/>
</dbReference>
<keyword evidence="7" id="KW-1185">Reference proteome</keyword>
<gene>
    <name evidence="6" type="ORF">FNJ60_00480</name>
</gene>
<keyword evidence="1" id="KW-0229">DNA integration</keyword>
<dbReference type="InterPro" id="IPR025269">
    <property type="entry name" value="SAM-like_dom"/>
</dbReference>